<protein>
    <recommendedName>
        <fullName evidence="3">Immunoglobulin V-set domain-containing protein</fullName>
    </recommendedName>
</protein>
<evidence type="ECO:0000313" key="4">
    <source>
        <dbReference type="EMBL" id="KAG7332446.1"/>
    </source>
</evidence>
<evidence type="ECO:0000259" key="3">
    <source>
        <dbReference type="Pfam" id="PF07686"/>
    </source>
</evidence>
<dbReference type="Pfam" id="PF07686">
    <property type="entry name" value="V-set"/>
    <property type="match status" value="1"/>
</dbReference>
<dbReference type="EMBL" id="JAHKSW010000005">
    <property type="protein sequence ID" value="KAG7332446.1"/>
    <property type="molecule type" value="Genomic_DNA"/>
</dbReference>
<proteinExistence type="predicted"/>
<evidence type="ECO:0000313" key="5">
    <source>
        <dbReference type="Proteomes" id="UP000824219"/>
    </source>
</evidence>
<organism evidence="4 5">
    <name type="scientific">Hemibagrus wyckioides</name>
    <dbReference type="NCBI Taxonomy" id="337641"/>
    <lineage>
        <taxon>Eukaryota</taxon>
        <taxon>Metazoa</taxon>
        <taxon>Chordata</taxon>
        <taxon>Craniata</taxon>
        <taxon>Vertebrata</taxon>
        <taxon>Euteleostomi</taxon>
        <taxon>Actinopterygii</taxon>
        <taxon>Neopterygii</taxon>
        <taxon>Teleostei</taxon>
        <taxon>Ostariophysi</taxon>
        <taxon>Siluriformes</taxon>
        <taxon>Bagridae</taxon>
        <taxon>Hemibagrus</taxon>
    </lineage>
</organism>
<keyword evidence="5" id="KW-1185">Reference proteome</keyword>
<feature type="chain" id="PRO_5039328635" description="Immunoglobulin V-set domain-containing protein" evidence="2">
    <location>
        <begin position="21"/>
        <end position="255"/>
    </location>
</feature>
<evidence type="ECO:0000256" key="2">
    <source>
        <dbReference type="SAM" id="SignalP"/>
    </source>
</evidence>
<dbReference type="SUPFAM" id="SSF48726">
    <property type="entry name" value="Immunoglobulin"/>
    <property type="match status" value="1"/>
</dbReference>
<feature type="signal peptide" evidence="2">
    <location>
        <begin position="1"/>
        <end position="20"/>
    </location>
</feature>
<reference evidence="4 5" key="1">
    <citation type="submission" date="2021-06" db="EMBL/GenBank/DDBJ databases">
        <title>Chromosome-level genome assembly of the red-tail catfish (Hemibagrus wyckioides).</title>
        <authorList>
            <person name="Shao F."/>
        </authorList>
    </citation>
    <scope>NUCLEOTIDE SEQUENCE [LARGE SCALE GENOMIC DNA]</scope>
    <source>
        <strain evidence="4">EC202008001</strain>
        <tissue evidence="4">Blood</tissue>
    </source>
</reference>
<feature type="transmembrane region" description="Helical" evidence="1">
    <location>
        <begin position="157"/>
        <end position="181"/>
    </location>
</feature>
<keyword evidence="1" id="KW-0812">Transmembrane</keyword>
<comment type="caution">
    <text evidence="4">The sequence shown here is derived from an EMBL/GenBank/DDBJ whole genome shotgun (WGS) entry which is preliminary data.</text>
</comment>
<keyword evidence="1" id="KW-0472">Membrane</keyword>
<dbReference type="InterPro" id="IPR036179">
    <property type="entry name" value="Ig-like_dom_sf"/>
</dbReference>
<keyword evidence="2" id="KW-0732">Signal</keyword>
<dbReference type="InterPro" id="IPR013783">
    <property type="entry name" value="Ig-like_fold"/>
</dbReference>
<dbReference type="AlphaFoldDB" id="A0A9D3P1L6"/>
<dbReference type="Gene3D" id="2.60.40.10">
    <property type="entry name" value="Immunoglobulins"/>
    <property type="match status" value="1"/>
</dbReference>
<name>A0A9D3P1L6_9TELE</name>
<sequence length="255" mass="28851">MKLVYFFLLCFTNGINPTKGQLHLELSGKMLLRFVFHPNYNYYQKSCCKFTRYGCIIFVTSNGYVHNAYEGRIETYEYSGAFDVRIWNVHAQDAGMYRCEISGTQQYKDFQVVLTGSETELNPIQAFPKSTISPVSSAHNLLEKHQEISSTKWSLKFILGTIFGSLVIIVIMAISLAVVYYKKKSRDKHPSSFPSAPNVIQQHPQELIYTTVDFKLHQKTSNIYANLDIHTLGPGSSNAFKAQDSVEYATIAGAL</sequence>
<feature type="domain" description="Immunoglobulin V-set" evidence="3">
    <location>
        <begin position="25"/>
        <end position="111"/>
    </location>
</feature>
<evidence type="ECO:0000256" key="1">
    <source>
        <dbReference type="SAM" id="Phobius"/>
    </source>
</evidence>
<accession>A0A9D3P1L6</accession>
<keyword evidence="1" id="KW-1133">Transmembrane helix</keyword>
<dbReference type="OrthoDB" id="8442846at2759"/>
<dbReference type="InterPro" id="IPR013106">
    <property type="entry name" value="Ig_V-set"/>
</dbReference>
<gene>
    <name evidence="4" type="ORF">KOW79_004280</name>
</gene>
<dbReference type="Proteomes" id="UP000824219">
    <property type="component" value="Linkage Group LG05"/>
</dbReference>